<comment type="catalytic activity">
    <reaction evidence="3">
        <text>(2S,6S)-2,6-diaminopimelate = meso-2,6-diaminopimelate</text>
        <dbReference type="Rhea" id="RHEA:15393"/>
        <dbReference type="ChEBI" id="CHEBI:57609"/>
        <dbReference type="ChEBI" id="CHEBI:57791"/>
        <dbReference type="EC" id="5.1.1.7"/>
    </reaction>
</comment>
<dbReference type="Gene3D" id="3.10.310.10">
    <property type="entry name" value="Diaminopimelate Epimerase, Chain A, domain 1"/>
    <property type="match status" value="2"/>
</dbReference>
<dbReference type="Pfam" id="PF01678">
    <property type="entry name" value="DAP_epimerase"/>
    <property type="match status" value="2"/>
</dbReference>
<keyword evidence="6" id="KW-1185">Reference proteome</keyword>
<gene>
    <name evidence="3" type="primary">dapF</name>
    <name evidence="5" type="ORF">AS594_07820</name>
</gene>
<dbReference type="Proteomes" id="UP000095759">
    <property type="component" value="Unassembled WGS sequence"/>
</dbReference>
<feature type="binding site" evidence="3">
    <location>
        <begin position="76"/>
        <end position="77"/>
    </location>
    <ligand>
        <name>substrate</name>
    </ligand>
</feature>
<comment type="subunit">
    <text evidence="3">Homodimer.</text>
</comment>
<dbReference type="PANTHER" id="PTHR31689">
    <property type="entry name" value="DIAMINOPIMELATE EPIMERASE, CHLOROPLASTIC"/>
    <property type="match status" value="1"/>
</dbReference>
<feature type="binding site" evidence="3">
    <location>
        <position position="66"/>
    </location>
    <ligand>
        <name>substrate</name>
    </ligand>
</feature>
<dbReference type="GO" id="GO:0008837">
    <property type="term" value="F:diaminopimelate epimerase activity"/>
    <property type="evidence" value="ECO:0007669"/>
    <property type="project" value="UniProtKB-UniRule"/>
</dbReference>
<dbReference type="PANTHER" id="PTHR31689:SF0">
    <property type="entry name" value="DIAMINOPIMELATE EPIMERASE"/>
    <property type="match status" value="1"/>
</dbReference>
<keyword evidence="3" id="KW-0028">Amino-acid biosynthesis</keyword>
<name>A0A1E5P4E7_9ACTN</name>
<evidence type="ECO:0000313" key="6">
    <source>
        <dbReference type="Proteomes" id="UP000095759"/>
    </source>
</evidence>
<feature type="binding site" evidence="3">
    <location>
        <position position="192"/>
    </location>
    <ligand>
        <name>substrate</name>
    </ligand>
</feature>
<dbReference type="STRING" id="285458.BGM19_29285"/>
<dbReference type="UniPathway" id="UPA00034">
    <property type="reaction ID" value="UER00025"/>
</dbReference>
<feature type="binding site" evidence="3">
    <location>
        <begin position="210"/>
        <end position="211"/>
    </location>
    <ligand>
        <name>substrate</name>
    </ligand>
</feature>
<keyword evidence="2 3" id="KW-0413">Isomerase</keyword>
<accession>A0A1E5P4E7</accession>
<feature type="site" description="Could be important to modulate the pK values of the two catalytic cysteine residues" evidence="3">
    <location>
        <position position="161"/>
    </location>
</feature>
<feature type="binding site" evidence="3">
    <location>
        <begin position="220"/>
        <end position="221"/>
    </location>
    <ligand>
        <name>substrate</name>
    </ligand>
</feature>
<comment type="similarity">
    <text evidence="1 3">Belongs to the diaminopimelate epimerase family.</text>
</comment>
<evidence type="ECO:0000256" key="3">
    <source>
        <dbReference type="HAMAP-Rule" id="MF_00197"/>
    </source>
</evidence>
<feature type="binding site" evidence="3">
    <location>
        <position position="12"/>
    </location>
    <ligand>
        <name>substrate</name>
    </ligand>
</feature>
<keyword evidence="3" id="KW-0963">Cytoplasm</keyword>
<sequence length="287" mass="30109">MSDFTKYQALGNDYLVIDPLRVDFTATAQTVRLLCDRHLGVGADGVLIGPTAEPRPGEPVGLRIFNSDGSPCEKSGNGLRMFALYLAEHYGAGPVRPEEPAETSVVLRTVAGDSRADILDFAEGRVRVEMGVPAFATDAPVGLTAGARHLDVIGLHLGNPHTVVPLDEVSADLARELGPLIAWHPAYPEGTNVQFLSVLDRGTIRIEVWERGAGYTLASGSSACAATAAAHRLGLVGEHVVVEMAGGTMEVSVGEQGEITMTGTAEQVATGDFSPAFRARLGQGVPA</sequence>
<protein>
    <recommendedName>
        <fullName evidence="3 4">Diaminopimelate epimerase</fullName>
        <shortName evidence="3">DAP epimerase</shortName>
        <ecNumber evidence="3 4">5.1.1.7</ecNumber>
    </recommendedName>
    <alternativeName>
        <fullName evidence="3">PLP-independent amino acid racemase</fullName>
    </alternativeName>
</protein>
<dbReference type="GO" id="GO:0009089">
    <property type="term" value="P:lysine biosynthetic process via diaminopimelate"/>
    <property type="evidence" value="ECO:0007669"/>
    <property type="project" value="UniProtKB-UniRule"/>
</dbReference>
<comment type="caution">
    <text evidence="3">Lacks conserved residue(s) required for the propagation of feature annotation.</text>
</comment>
<dbReference type="EMBL" id="MEHJ01000001">
    <property type="protein sequence ID" value="OEJ24413.1"/>
    <property type="molecule type" value="Genomic_DNA"/>
</dbReference>
<comment type="function">
    <text evidence="3">Catalyzes the stereoinversion of LL-2,6-diaminopimelate (L,L-DAP) to meso-diaminopimelate (meso-DAP), a precursor of L-lysine and an essential component of the bacterial peptidoglycan.</text>
</comment>
<feature type="site" description="Could be important to modulate the pK values of the two catalytic cysteine residues" evidence="3">
    <location>
        <position position="210"/>
    </location>
</feature>
<dbReference type="NCBIfam" id="TIGR00652">
    <property type="entry name" value="DapF"/>
    <property type="match status" value="1"/>
</dbReference>
<evidence type="ECO:0000256" key="2">
    <source>
        <dbReference type="ARBA" id="ARBA00023235"/>
    </source>
</evidence>
<reference evidence="5 6" key="1">
    <citation type="submission" date="2016-08" db="EMBL/GenBank/DDBJ databases">
        <title>Complete genome sequence of Streptomyces agglomeratus strain 6-3-2, a novel anti-MRSA actinomycete isolated from Wuli of Tebit, China.</title>
        <authorList>
            <person name="Chen X."/>
        </authorList>
    </citation>
    <scope>NUCLEOTIDE SEQUENCE [LARGE SCALE GENOMIC DNA]</scope>
    <source>
        <strain evidence="5 6">6-3-2</strain>
    </source>
</reference>
<dbReference type="InterPro" id="IPR001653">
    <property type="entry name" value="DAP_epimerase_DapF"/>
</dbReference>
<dbReference type="AlphaFoldDB" id="A0A1E5P4E7"/>
<evidence type="ECO:0000256" key="1">
    <source>
        <dbReference type="ARBA" id="ARBA00010219"/>
    </source>
</evidence>
<feature type="binding site" evidence="3">
    <location>
        <position position="159"/>
    </location>
    <ligand>
        <name>substrate</name>
    </ligand>
</feature>
<comment type="pathway">
    <text evidence="3">Amino-acid biosynthesis; L-lysine biosynthesis via DAP pathway; DL-2,6-diaminopimelate from LL-2,6-diaminopimelate: step 1/1.</text>
</comment>
<evidence type="ECO:0000256" key="4">
    <source>
        <dbReference type="NCBIfam" id="TIGR00652"/>
    </source>
</evidence>
<dbReference type="GO" id="GO:0005829">
    <property type="term" value="C:cytosol"/>
    <property type="evidence" value="ECO:0007669"/>
    <property type="project" value="TreeGrafter"/>
</dbReference>
<dbReference type="RefSeq" id="WP_069933236.1">
    <property type="nucleotide sequence ID" value="NZ_MEHJ01000001.1"/>
</dbReference>
<keyword evidence="3" id="KW-0457">Lysine biosynthesis</keyword>
<dbReference type="SUPFAM" id="SSF54506">
    <property type="entry name" value="Diaminopimelate epimerase-like"/>
    <property type="match status" value="2"/>
</dbReference>
<dbReference type="EC" id="5.1.1.7" evidence="3 4"/>
<dbReference type="OrthoDB" id="9805408at2"/>
<comment type="caution">
    <text evidence="5">The sequence shown here is derived from an EMBL/GenBank/DDBJ whole genome shotgun (WGS) entry which is preliminary data.</text>
</comment>
<organism evidence="5 6">
    <name type="scientific">Streptomyces agglomeratus</name>
    <dbReference type="NCBI Taxonomy" id="285458"/>
    <lineage>
        <taxon>Bacteria</taxon>
        <taxon>Bacillati</taxon>
        <taxon>Actinomycetota</taxon>
        <taxon>Actinomycetes</taxon>
        <taxon>Kitasatosporales</taxon>
        <taxon>Streptomycetaceae</taxon>
        <taxon>Streptomyces</taxon>
    </lineage>
</organism>
<comment type="subcellular location">
    <subcellularLocation>
        <location evidence="3">Cytoplasm</location>
    </subcellularLocation>
</comment>
<dbReference type="HAMAP" id="MF_00197">
    <property type="entry name" value="DAP_epimerase"/>
    <property type="match status" value="1"/>
</dbReference>
<proteinExistence type="inferred from homology"/>
<evidence type="ECO:0000313" key="5">
    <source>
        <dbReference type="EMBL" id="OEJ24413.1"/>
    </source>
</evidence>